<dbReference type="PANTHER" id="PTHR10430">
    <property type="entry name" value="PEROXIREDOXIN"/>
    <property type="match status" value="1"/>
</dbReference>
<dbReference type="AlphaFoldDB" id="A0A8H7C177"/>
<keyword evidence="2 7" id="KW-0575">Peroxidase</keyword>
<dbReference type="PROSITE" id="PS51352">
    <property type="entry name" value="THIOREDOXIN_2"/>
    <property type="match status" value="1"/>
</dbReference>
<proteinExistence type="inferred from homology"/>
<reference evidence="9 10" key="1">
    <citation type="journal article" name="Sci. Rep.">
        <title>Telomere-to-telomere assembled and centromere annotated genomes of the two main subspecies of the button mushroom Agaricus bisporus reveal especially polymorphic chromosome ends.</title>
        <authorList>
            <person name="Sonnenberg A.S.M."/>
            <person name="Sedaghat-Telgerd N."/>
            <person name="Lavrijssen B."/>
            <person name="Ohm R.A."/>
            <person name="Hendrickx P.M."/>
            <person name="Scholtmeijer K."/>
            <person name="Baars J.J.P."/>
            <person name="van Peer A."/>
        </authorList>
    </citation>
    <scope>NUCLEOTIDE SEQUENCE [LARGE SCALE GENOMIC DNA]</scope>
    <source>
        <strain evidence="9 10">H119_p4</strain>
    </source>
</reference>
<evidence type="ECO:0000256" key="1">
    <source>
        <dbReference type="ARBA" id="ARBA00010505"/>
    </source>
</evidence>
<dbReference type="CDD" id="cd03013">
    <property type="entry name" value="PRX5_like"/>
    <property type="match status" value="1"/>
</dbReference>
<accession>A0A8H7C177</accession>
<feature type="active site" description="Cysteine sulfenic acid (-SOH) intermediate" evidence="6">
    <location>
        <position position="70"/>
    </location>
</feature>
<evidence type="ECO:0000256" key="7">
    <source>
        <dbReference type="RuleBase" id="RU366011"/>
    </source>
</evidence>
<dbReference type="GO" id="GO:0005777">
    <property type="term" value="C:peroxisome"/>
    <property type="evidence" value="ECO:0007669"/>
    <property type="project" value="TreeGrafter"/>
</dbReference>
<dbReference type="Proteomes" id="UP000629468">
    <property type="component" value="Unassembled WGS sequence"/>
</dbReference>
<dbReference type="InterPro" id="IPR013766">
    <property type="entry name" value="Thioredoxin_domain"/>
</dbReference>
<evidence type="ECO:0000256" key="5">
    <source>
        <dbReference type="ARBA" id="ARBA00023284"/>
    </source>
</evidence>
<comment type="caution">
    <text evidence="9">The sequence shown here is derived from an EMBL/GenBank/DDBJ whole genome shotgun (WGS) entry which is preliminary data.</text>
</comment>
<name>A0A8H7C177_AGABI</name>
<dbReference type="InterPro" id="IPR013740">
    <property type="entry name" value="Redoxin"/>
</dbReference>
<organism evidence="9 10">
    <name type="scientific">Agaricus bisporus var. burnettii</name>
    <dbReference type="NCBI Taxonomy" id="192524"/>
    <lineage>
        <taxon>Eukaryota</taxon>
        <taxon>Fungi</taxon>
        <taxon>Dikarya</taxon>
        <taxon>Basidiomycota</taxon>
        <taxon>Agaricomycotina</taxon>
        <taxon>Agaricomycetes</taxon>
        <taxon>Agaricomycetidae</taxon>
        <taxon>Agaricales</taxon>
        <taxon>Agaricineae</taxon>
        <taxon>Agaricaceae</taxon>
        <taxon>Agaricus</taxon>
    </lineage>
</organism>
<dbReference type="Gene3D" id="3.40.30.10">
    <property type="entry name" value="Glutaredoxin"/>
    <property type="match status" value="1"/>
</dbReference>
<evidence type="ECO:0000256" key="2">
    <source>
        <dbReference type="ARBA" id="ARBA00022559"/>
    </source>
</evidence>
<evidence type="ECO:0000313" key="10">
    <source>
        <dbReference type="Proteomes" id="UP000629468"/>
    </source>
</evidence>
<dbReference type="GO" id="GO:0045454">
    <property type="term" value="P:cell redox homeostasis"/>
    <property type="evidence" value="ECO:0007669"/>
    <property type="project" value="TreeGrafter"/>
</dbReference>
<dbReference type="PANTHER" id="PTHR10430:SF39">
    <property type="entry name" value="PEROXISOMAL MEMBRANE ASSOCIATED PROTEIN 20"/>
    <property type="match status" value="1"/>
</dbReference>
<dbReference type="GO" id="GO:0034599">
    <property type="term" value="P:cellular response to oxidative stress"/>
    <property type="evidence" value="ECO:0007669"/>
    <property type="project" value="InterPro"/>
</dbReference>
<dbReference type="InterPro" id="IPR036249">
    <property type="entry name" value="Thioredoxin-like_sf"/>
</dbReference>
<evidence type="ECO:0000256" key="3">
    <source>
        <dbReference type="ARBA" id="ARBA00022862"/>
    </source>
</evidence>
<protein>
    <recommendedName>
        <fullName evidence="8">Thioredoxin domain-containing protein</fullName>
    </recommendedName>
</protein>
<dbReference type="GO" id="GO:0042744">
    <property type="term" value="P:hydrogen peroxide catabolic process"/>
    <property type="evidence" value="ECO:0007669"/>
    <property type="project" value="TreeGrafter"/>
</dbReference>
<dbReference type="SUPFAM" id="SSF52833">
    <property type="entry name" value="Thioredoxin-like"/>
    <property type="match status" value="1"/>
</dbReference>
<dbReference type="EMBL" id="JABXXO010000014">
    <property type="protein sequence ID" value="KAF7760859.1"/>
    <property type="molecule type" value="Genomic_DNA"/>
</dbReference>
<keyword evidence="5 7" id="KW-0676">Redox-active center</keyword>
<keyword evidence="3 7" id="KW-0049">Antioxidant</keyword>
<dbReference type="OMA" id="ACLLCIK"/>
<evidence type="ECO:0000256" key="6">
    <source>
        <dbReference type="PIRSR" id="PIRSR637944-1"/>
    </source>
</evidence>
<dbReference type="GO" id="GO:0008379">
    <property type="term" value="F:thioredoxin peroxidase activity"/>
    <property type="evidence" value="ECO:0007669"/>
    <property type="project" value="InterPro"/>
</dbReference>
<gene>
    <name evidence="9" type="ORF">Agabi119p4_10268</name>
</gene>
<dbReference type="GO" id="GO:0005739">
    <property type="term" value="C:mitochondrion"/>
    <property type="evidence" value="ECO:0007669"/>
    <property type="project" value="TreeGrafter"/>
</dbReference>
<sequence>MASAIAAAAQAAHSVAASVLSVAQIKPGATLPKPSSSLVLKENAADEPVDLDLSGKILIIGVPGAFTGTCSRQIPDYIRKFDEFQAKGVKNIYVVSVNDVFVMKAWKENLAPEGTKIRFIADDKGAYTGALGMLFDATPRLGGPRSKRYVIVAEDGTVNSVAVEDIPSDLTVTGMEAVLATL</sequence>
<comment type="function">
    <text evidence="7">Thiol-specific peroxidase that catalyzes the reduction of hydrogen peroxide and organic hydroperoxides to water and alcohols, respectively. Plays a role in cell protection against oxidative stress by detoxifying peroxides.</text>
</comment>
<dbReference type="Pfam" id="PF08534">
    <property type="entry name" value="Redoxin"/>
    <property type="match status" value="1"/>
</dbReference>
<evidence type="ECO:0000256" key="4">
    <source>
        <dbReference type="ARBA" id="ARBA00023002"/>
    </source>
</evidence>
<evidence type="ECO:0000313" key="9">
    <source>
        <dbReference type="EMBL" id="KAF7760859.1"/>
    </source>
</evidence>
<dbReference type="GO" id="GO:0005829">
    <property type="term" value="C:cytosol"/>
    <property type="evidence" value="ECO:0007669"/>
    <property type="project" value="TreeGrafter"/>
</dbReference>
<keyword evidence="4 7" id="KW-0560">Oxidoreductase</keyword>
<feature type="domain" description="Thioredoxin" evidence="8">
    <location>
        <begin position="20"/>
        <end position="182"/>
    </location>
</feature>
<evidence type="ECO:0000259" key="8">
    <source>
        <dbReference type="PROSITE" id="PS51352"/>
    </source>
</evidence>
<dbReference type="InterPro" id="IPR037944">
    <property type="entry name" value="PRX5-like"/>
</dbReference>
<comment type="similarity">
    <text evidence="1 7">Belongs to the peroxiredoxin family. Prx5 subfamily.</text>
</comment>